<feature type="compositionally biased region" description="Basic and acidic residues" evidence="1">
    <location>
        <begin position="281"/>
        <end position="293"/>
    </location>
</feature>
<dbReference type="Proteomes" id="UP000217199">
    <property type="component" value="Unassembled WGS sequence"/>
</dbReference>
<dbReference type="AlphaFoldDB" id="A0A286UBR4"/>
<protein>
    <submittedName>
        <fullName evidence="2">Ribosome biogenesis</fullName>
    </submittedName>
</protein>
<sequence>MPLDGHSYLVAQGWSGKGSGLRHGSISKPLAIPQKKTLSGLGKDRDDAFPFWDHVFNVAAKTIQVKIHKDEDDSSNSDPDIPDQLPALIRTSTGLISNKRPMFSTSVSLSSSGSSTPSSSEASSSNSRMSIVAIAKRDAARRGLYSRFFRGPVLGPDTLNEEVETTVASSSGLMPSTINSSGSTSPLVMSGEMEKRKAELILGDKVKKEKGGKKEKKEKKKAKKKHSVNEVDDKAARKLMRKEKRKEKKRKEKGKDIEESDAEPHSSLDAQHEHKRKRKHSNDDGMKGEDEKKLKRRKRERVEKNKENNLAETQKEEKRRTKKKRIGEPGSRSTPEQEEKRRRKAKKKVEGERRKKTESNSDS</sequence>
<reference evidence="2 3" key="1">
    <citation type="journal article" date="2017" name="Mol. Ecol.">
        <title>Comparative and population genomic landscape of Phellinus noxius: A hypervariable fungus causing root rot in trees.</title>
        <authorList>
            <person name="Chung C.L."/>
            <person name="Lee T.J."/>
            <person name="Akiba M."/>
            <person name="Lee H.H."/>
            <person name="Kuo T.H."/>
            <person name="Liu D."/>
            <person name="Ke H.M."/>
            <person name="Yokoi T."/>
            <person name="Roa M.B."/>
            <person name="Lu M.J."/>
            <person name="Chang Y.Y."/>
            <person name="Ann P.J."/>
            <person name="Tsai J.N."/>
            <person name="Chen C.Y."/>
            <person name="Tzean S.S."/>
            <person name="Ota Y."/>
            <person name="Hattori T."/>
            <person name="Sahashi N."/>
            <person name="Liou R.F."/>
            <person name="Kikuchi T."/>
            <person name="Tsai I.J."/>
        </authorList>
    </citation>
    <scope>NUCLEOTIDE SEQUENCE [LARGE SCALE GENOMIC DNA]</scope>
    <source>
        <strain evidence="2 3">FFPRI411160</strain>
    </source>
</reference>
<feature type="compositionally biased region" description="Polar residues" evidence="1">
    <location>
        <begin position="166"/>
        <end position="187"/>
    </location>
</feature>
<feature type="compositionally biased region" description="Basic and acidic residues" evidence="1">
    <location>
        <begin position="300"/>
        <end position="319"/>
    </location>
</feature>
<feature type="compositionally biased region" description="Basic and acidic residues" evidence="1">
    <location>
        <begin position="192"/>
        <end position="209"/>
    </location>
</feature>
<comment type="caution">
    <text evidence="2">The sequence shown here is derived from an EMBL/GenBank/DDBJ whole genome shotgun (WGS) entry which is preliminary data.</text>
</comment>
<dbReference type="InParanoid" id="A0A286UBR4"/>
<evidence type="ECO:0000313" key="2">
    <source>
        <dbReference type="EMBL" id="PAV17031.1"/>
    </source>
</evidence>
<name>A0A286UBR4_9AGAM</name>
<feature type="compositionally biased region" description="Basic residues" evidence="1">
    <location>
        <begin position="237"/>
        <end position="252"/>
    </location>
</feature>
<feature type="region of interest" description="Disordered" evidence="1">
    <location>
        <begin position="106"/>
        <end position="128"/>
    </location>
</feature>
<dbReference type="STRING" id="2282107.A0A286UBR4"/>
<dbReference type="OrthoDB" id="3366546at2759"/>
<feature type="compositionally biased region" description="Basic and acidic residues" evidence="1">
    <location>
        <begin position="227"/>
        <end position="236"/>
    </location>
</feature>
<dbReference type="EMBL" id="NBII01000007">
    <property type="protein sequence ID" value="PAV17031.1"/>
    <property type="molecule type" value="Genomic_DNA"/>
</dbReference>
<evidence type="ECO:0000256" key="1">
    <source>
        <dbReference type="SAM" id="MobiDB-lite"/>
    </source>
</evidence>
<keyword evidence="3" id="KW-1185">Reference proteome</keyword>
<feature type="region of interest" description="Disordered" evidence="1">
    <location>
        <begin position="163"/>
        <end position="363"/>
    </location>
</feature>
<feature type="compositionally biased region" description="Basic and acidic residues" evidence="1">
    <location>
        <begin position="253"/>
        <end position="272"/>
    </location>
</feature>
<evidence type="ECO:0000313" key="3">
    <source>
        <dbReference type="Proteomes" id="UP000217199"/>
    </source>
</evidence>
<proteinExistence type="predicted"/>
<accession>A0A286UBR4</accession>
<gene>
    <name evidence="2" type="ORF">PNOK_0709500</name>
</gene>
<organism evidence="2 3">
    <name type="scientific">Pyrrhoderma noxium</name>
    <dbReference type="NCBI Taxonomy" id="2282107"/>
    <lineage>
        <taxon>Eukaryota</taxon>
        <taxon>Fungi</taxon>
        <taxon>Dikarya</taxon>
        <taxon>Basidiomycota</taxon>
        <taxon>Agaricomycotina</taxon>
        <taxon>Agaricomycetes</taxon>
        <taxon>Hymenochaetales</taxon>
        <taxon>Hymenochaetaceae</taxon>
        <taxon>Pyrrhoderma</taxon>
    </lineage>
</organism>
<feature type="compositionally biased region" description="Basic residues" evidence="1">
    <location>
        <begin position="210"/>
        <end position="226"/>
    </location>
</feature>
<feature type="compositionally biased region" description="Basic and acidic residues" evidence="1">
    <location>
        <begin position="348"/>
        <end position="363"/>
    </location>
</feature>